<gene>
    <name evidence="1" type="ORF">GZ085_02025</name>
</gene>
<organism evidence="1 2">
    <name type="scientific">Sulfuriferula multivorans</name>
    <dbReference type="NCBI Taxonomy" id="1559896"/>
    <lineage>
        <taxon>Bacteria</taxon>
        <taxon>Pseudomonadati</taxon>
        <taxon>Pseudomonadota</taxon>
        <taxon>Betaproteobacteria</taxon>
        <taxon>Nitrosomonadales</taxon>
        <taxon>Sulfuricellaceae</taxon>
        <taxon>Sulfuriferula</taxon>
    </lineage>
</organism>
<protein>
    <submittedName>
        <fullName evidence="1">Uncharacterized protein</fullName>
    </submittedName>
</protein>
<name>A0A7C9P6S6_9PROT</name>
<dbReference type="EMBL" id="JAAFGW010000016">
    <property type="protein sequence ID" value="NDP47167.1"/>
    <property type="molecule type" value="Genomic_DNA"/>
</dbReference>
<proteinExistence type="predicted"/>
<evidence type="ECO:0000313" key="2">
    <source>
        <dbReference type="Proteomes" id="UP000483432"/>
    </source>
</evidence>
<dbReference type="Proteomes" id="UP000483432">
    <property type="component" value="Unassembled WGS sequence"/>
</dbReference>
<dbReference type="AlphaFoldDB" id="A0A7C9P6S6"/>
<reference evidence="1 2" key="1">
    <citation type="submission" date="2019-09" db="EMBL/GenBank/DDBJ databases">
        <title>H2 Metabolism Revealed by Metagenomic Analysis in Subglacial Sediment of East Antarctica.</title>
        <authorList>
            <person name="Yang Z."/>
            <person name="Zhang Y."/>
            <person name="Lv Y."/>
            <person name="Yan W."/>
            <person name="Xiao X."/>
            <person name="Sun B."/>
            <person name="Ma H."/>
        </authorList>
    </citation>
    <scope>NUCLEOTIDE SEQUENCE [LARGE SCALE GENOMIC DNA]</scope>
    <source>
        <strain evidence="1">Bin2_2</strain>
    </source>
</reference>
<comment type="caution">
    <text evidence="1">The sequence shown here is derived from an EMBL/GenBank/DDBJ whole genome shotgun (WGS) entry which is preliminary data.</text>
</comment>
<accession>A0A7C9P6S6</accession>
<sequence length="70" mass="7702">MKMFYFNKNVLASIAKELRRASWGLILLAVAVGHQVNKGEVLVLGSGLWCLLQILAFVLESIDDGKGEVK</sequence>
<evidence type="ECO:0000313" key="1">
    <source>
        <dbReference type="EMBL" id="NDP47167.1"/>
    </source>
</evidence>